<feature type="compositionally biased region" description="Pro residues" evidence="1">
    <location>
        <begin position="65"/>
        <end position="80"/>
    </location>
</feature>
<evidence type="ECO:0000313" key="2">
    <source>
        <dbReference type="EMBL" id="MPC19816.1"/>
    </source>
</evidence>
<feature type="compositionally biased region" description="Basic and acidic residues" evidence="1">
    <location>
        <begin position="95"/>
        <end position="104"/>
    </location>
</feature>
<sequence length="216" mass="24096">MSIPVVHGRVANVALVLVCGERCRARWRWGWLLCLRVDHYHREYPSRGVSPDGVRLPRDTCGRLPQPPPSLPEPPGPQPLPQKATLVYPVSTTLERNHVQRSPEPHGTGSTTRAHRQSRAKTLRCTTRLLRRSYGRVSGETFEKTSFFSQATLVGETKTFTSNNHGARRPTQHCLSASLCTNTSSRRWRGLAGQGHRLLASRAAAPGPSRSWHDES</sequence>
<dbReference type="Proteomes" id="UP000324222">
    <property type="component" value="Unassembled WGS sequence"/>
</dbReference>
<evidence type="ECO:0000256" key="1">
    <source>
        <dbReference type="SAM" id="MobiDB-lite"/>
    </source>
</evidence>
<reference evidence="2 3" key="1">
    <citation type="submission" date="2019-05" db="EMBL/GenBank/DDBJ databases">
        <title>Another draft genome of Portunus trituberculatus and its Hox gene families provides insights of decapod evolution.</title>
        <authorList>
            <person name="Jeong J.-H."/>
            <person name="Song I."/>
            <person name="Kim S."/>
            <person name="Choi T."/>
            <person name="Kim D."/>
            <person name="Ryu S."/>
            <person name="Kim W."/>
        </authorList>
    </citation>
    <scope>NUCLEOTIDE SEQUENCE [LARGE SCALE GENOMIC DNA]</scope>
    <source>
        <tissue evidence="2">Muscle</tissue>
    </source>
</reference>
<evidence type="ECO:0000313" key="3">
    <source>
        <dbReference type="Proteomes" id="UP000324222"/>
    </source>
</evidence>
<organism evidence="2 3">
    <name type="scientific">Portunus trituberculatus</name>
    <name type="common">Swimming crab</name>
    <name type="synonym">Neptunus trituberculatus</name>
    <dbReference type="NCBI Taxonomy" id="210409"/>
    <lineage>
        <taxon>Eukaryota</taxon>
        <taxon>Metazoa</taxon>
        <taxon>Ecdysozoa</taxon>
        <taxon>Arthropoda</taxon>
        <taxon>Crustacea</taxon>
        <taxon>Multicrustacea</taxon>
        <taxon>Malacostraca</taxon>
        <taxon>Eumalacostraca</taxon>
        <taxon>Eucarida</taxon>
        <taxon>Decapoda</taxon>
        <taxon>Pleocyemata</taxon>
        <taxon>Brachyura</taxon>
        <taxon>Eubrachyura</taxon>
        <taxon>Portunoidea</taxon>
        <taxon>Portunidae</taxon>
        <taxon>Portuninae</taxon>
        <taxon>Portunus</taxon>
    </lineage>
</organism>
<accession>A0A5B7DFG3</accession>
<protein>
    <submittedName>
        <fullName evidence="2">Uncharacterized protein</fullName>
    </submittedName>
</protein>
<feature type="region of interest" description="Disordered" evidence="1">
    <location>
        <begin position="95"/>
        <end position="120"/>
    </location>
</feature>
<dbReference type="AlphaFoldDB" id="A0A5B7DFG3"/>
<name>A0A5B7DFG3_PORTR</name>
<dbReference type="EMBL" id="VSRR010000806">
    <property type="protein sequence ID" value="MPC19816.1"/>
    <property type="molecule type" value="Genomic_DNA"/>
</dbReference>
<gene>
    <name evidence="2" type="ORF">E2C01_012745</name>
</gene>
<feature type="region of interest" description="Disordered" evidence="1">
    <location>
        <begin position="46"/>
        <end position="82"/>
    </location>
</feature>
<keyword evidence="3" id="KW-1185">Reference proteome</keyword>
<proteinExistence type="predicted"/>
<comment type="caution">
    <text evidence="2">The sequence shown here is derived from an EMBL/GenBank/DDBJ whole genome shotgun (WGS) entry which is preliminary data.</text>
</comment>